<evidence type="ECO:0000313" key="2">
    <source>
        <dbReference type="Proteomes" id="UP000654670"/>
    </source>
</evidence>
<keyword evidence="2" id="KW-1185">Reference proteome</keyword>
<dbReference type="Proteomes" id="UP000654670">
    <property type="component" value="Unassembled WGS sequence"/>
</dbReference>
<reference evidence="1" key="2">
    <citation type="submission" date="2020-09" db="EMBL/GenBank/DDBJ databases">
        <authorList>
            <person name="Sun Q."/>
            <person name="Ohkuma M."/>
        </authorList>
    </citation>
    <scope>NUCLEOTIDE SEQUENCE</scope>
    <source>
        <strain evidence="1">JCM 15325</strain>
    </source>
</reference>
<reference evidence="1" key="1">
    <citation type="journal article" date="2014" name="Int. J. Syst. Evol. Microbiol.">
        <title>Complete genome sequence of Corynebacterium casei LMG S-19264T (=DSM 44701T), isolated from a smear-ripened cheese.</title>
        <authorList>
            <consortium name="US DOE Joint Genome Institute (JGI-PGF)"/>
            <person name="Walter F."/>
            <person name="Albersmeier A."/>
            <person name="Kalinowski J."/>
            <person name="Ruckert C."/>
        </authorList>
    </citation>
    <scope>NUCLEOTIDE SEQUENCE</scope>
    <source>
        <strain evidence="1">JCM 15325</strain>
    </source>
</reference>
<comment type="caution">
    <text evidence="1">The sequence shown here is derived from an EMBL/GenBank/DDBJ whole genome shotgun (WGS) entry which is preliminary data.</text>
</comment>
<proteinExistence type="predicted"/>
<organism evidence="1 2">
    <name type="scientific">Sporolactobacillus putidus</name>
    <dbReference type="NCBI Taxonomy" id="492735"/>
    <lineage>
        <taxon>Bacteria</taxon>
        <taxon>Bacillati</taxon>
        <taxon>Bacillota</taxon>
        <taxon>Bacilli</taxon>
        <taxon>Bacillales</taxon>
        <taxon>Sporolactobacillaceae</taxon>
        <taxon>Sporolactobacillus</taxon>
    </lineage>
</organism>
<protein>
    <submittedName>
        <fullName evidence="1">Uncharacterized protein</fullName>
    </submittedName>
</protein>
<dbReference type="EMBL" id="BMOK01000016">
    <property type="protein sequence ID" value="GGL63069.1"/>
    <property type="molecule type" value="Genomic_DNA"/>
</dbReference>
<accession>A0A917S9I1</accession>
<evidence type="ECO:0000313" key="1">
    <source>
        <dbReference type="EMBL" id="GGL63069.1"/>
    </source>
</evidence>
<dbReference type="AlphaFoldDB" id="A0A917S9I1"/>
<gene>
    <name evidence="1" type="ORF">GCM10007968_28740</name>
</gene>
<name>A0A917S9I1_9BACL</name>
<sequence>MFDTEYAPLAAFELFEKDYNDLTKDDWIQVSEWFEQLEEIDD</sequence>